<reference evidence="2" key="1">
    <citation type="submission" date="2020-08" db="EMBL/GenBank/DDBJ databases">
        <title>Multicomponent nature underlies the extraordinary mechanical properties of spider dragline silk.</title>
        <authorList>
            <person name="Kono N."/>
            <person name="Nakamura H."/>
            <person name="Mori M."/>
            <person name="Yoshida Y."/>
            <person name="Ohtoshi R."/>
            <person name="Malay A.D."/>
            <person name="Moran D.A.P."/>
            <person name="Tomita M."/>
            <person name="Numata K."/>
            <person name="Arakawa K."/>
        </authorList>
    </citation>
    <scope>NUCLEOTIDE SEQUENCE</scope>
</reference>
<sequence>MRPQPVRANAKLDNCSTCAECEDLCDALEDILDALHKPDNNTPERLRVINEVQWIALKCSRKSTKLQCQEFKDYIKEIERLNTVKVPTATAASKTAKRRKNKRATGSPTPGNVGKKKCSERSLPTQHPSSCRRRNAFDGGRYFIR</sequence>
<dbReference type="AlphaFoldDB" id="A0A8X6RC73"/>
<organism evidence="2 3">
    <name type="scientific">Trichonephila clavipes</name>
    <name type="common">Golden silk orbweaver</name>
    <name type="synonym">Nephila clavipes</name>
    <dbReference type="NCBI Taxonomy" id="2585209"/>
    <lineage>
        <taxon>Eukaryota</taxon>
        <taxon>Metazoa</taxon>
        <taxon>Ecdysozoa</taxon>
        <taxon>Arthropoda</taxon>
        <taxon>Chelicerata</taxon>
        <taxon>Arachnida</taxon>
        <taxon>Araneae</taxon>
        <taxon>Araneomorphae</taxon>
        <taxon>Entelegynae</taxon>
        <taxon>Araneoidea</taxon>
        <taxon>Nephilidae</taxon>
        <taxon>Trichonephila</taxon>
    </lineage>
</organism>
<gene>
    <name evidence="2" type="ORF">TNCV_1530261</name>
</gene>
<protein>
    <submittedName>
        <fullName evidence="2">Uncharacterized protein</fullName>
    </submittedName>
</protein>
<feature type="region of interest" description="Disordered" evidence="1">
    <location>
        <begin position="87"/>
        <end position="134"/>
    </location>
</feature>
<proteinExistence type="predicted"/>
<evidence type="ECO:0000313" key="2">
    <source>
        <dbReference type="EMBL" id="GFX86937.1"/>
    </source>
</evidence>
<name>A0A8X6RC73_TRICX</name>
<accession>A0A8X6RC73</accession>
<dbReference type="EMBL" id="BMAU01021017">
    <property type="protein sequence ID" value="GFX86937.1"/>
    <property type="molecule type" value="Genomic_DNA"/>
</dbReference>
<dbReference type="Proteomes" id="UP000887159">
    <property type="component" value="Unassembled WGS sequence"/>
</dbReference>
<comment type="caution">
    <text evidence="2">The sequence shown here is derived from an EMBL/GenBank/DDBJ whole genome shotgun (WGS) entry which is preliminary data.</text>
</comment>
<evidence type="ECO:0000256" key="1">
    <source>
        <dbReference type="SAM" id="MobiDB-lite"/>
    </source>
</evidence>
<evidence type="ECO:0000313" key="3">
    <source>
        <dbReference type="Proteomes" id="UP000887159"/>
    </source>
</evidence>
<keyword evidence="3" id="KW-1185">Reference proteome</keyword>